<dbReference type="GO" id="GO:0016628">
    <property type="term" value="F:oxidoreductase activity, acting on the CH-CH group of donors, NAD or NADP as acceptor"/>
    <property type="evidence" value="ECO:0007669"/>
    <property type="project" value="InterPro"/>
</dbReference>
<dbReference type="InterPro" id="IPR017476">
    <property type="entry name" value="UDP-Glc/GDP-Man"/>
</dbReference>
<dbReference type="Pfam" id="PF03721">
    <property type="entry name" value="UDPG_MGDP_dh_N"/>
    <property type="match status" value="1"/>
</dbReference>
<dbReference type="PIRSF" id="PIRSF000124">
    <property type="entry name" value="UDPglc_GDPman_dh"/>
    <property type="match status" value="1"/>
</dbReference>
<accession>A0A255XRU0</accession>
<dbReference type="InterPro" id="IPR014026">
    <property type="entry name" value="UDP-Glc/GDP-Man_DH_dimer"/>
</dbReference>
<dbReference type="SUPFAM" id="SSF51735">
    <property type="entry name" value="NAD(P)-binding Rossmann-fold domains"/>
    <property type="match status" value="1"/>
</dbReference>
<evidence type="ECO:0000313" key="7">
    <source>
        <dbReference type="Proteomes" id="UP000216361"/>
    </source>
</evidence>
<evidence type="ECO:0000256" key="4">
    <source>
        <dbReference type="PIRNR" id="PIRNR000124"/>
    </source>
</evidence>
<dbReference type="PANTHER" id="PTHR43491:SF2">
    <property type="entry name" value="UDP-N-ACETYL-D-MANNOSAMINE DEHYDROGENASE"/>
    <property type="match status" value="1"/>
</dbReference>
<organism evidence="6 7">
    <name type="scientific">Elstera cyanobacteriorum</name>
    <dbReference type="NCBI Taxonomy" id="2022747"/>
    <lineage>
        <taxon>Bacteria</taxon>
        <taxon>Pseudomonadati</taxon>
        <taxon>Pseudomonadota</taxon>
        <taxon>Alphaproteobacteria</taxon>
        <taxon>Rhodospirillales</taxon>
        <taxon>Rhodospirillaceae</taxon>
        <taxon>Elstera</taxon>
    </lineage>
</organism>
<dbReference type="InterPro" id="IPR028359">
    <property type="entry name" value="UDP_ManNAc/GlcNAc_DH"/>
</dbReference>
<protein>
    <recommendedName>
        <fullName evidence="5">UDP-glucose/GDP-mannose dehydrogenase C-terminal domain-containing protein</fullName>
    </recommendedName>
</protein>
<proteinExistence type="inferred from homology"/>
<keyword evidence="7" id="KW-1185">Reference proteome</keyword>
<dbReference type="InterPro" id="IPR001732">
    <property type="entry name" value="UDP-Glc/GDP-Man_DH_N"/>
</dbReference>
<reference evidence="6 7" key="1">
    <citation type="submission" date="2017-07" db="EMBL/GenBank/DDBJ databases">
        <title>Elstera cyanobacteriorum sp. nov., a novel bacterium isolated from cyanobacterial aggregates in a eutrophic lake.</title>
        <authorList>
            <person name="Cai H."/>
        </authorList>
    </citation>
    <scope>NUCLEOTIDE SEQUENCE [LARGE SCALE GENOMIC DNA]</scope>
    <source>
        <strain evidence="6 7">TH019</strain>
    </source>
</reference>
<dbReference type="InterPro" id="IPR008927">
    <property type="entry name" value="6-PGluconate_DH-like_C_sf"/>
</dbReference>
<dbReference type="GO" id="GO:0000271">
    <property type="term" value="P:polysaccharide biosynthetic process"/>
    <property type="evidence" value="ECO:0007669"/>
    <property type="project" value="InterPro"/>
</dbReference>
<dbReference type="Pfam" id="PF03720">
    <property type="entry name" value="UDPG_MGDP_dh_C"/>
    <property type="match status" value="1"/>
</dbReference>
<dbReference type="SUPFAM" id="SSF48179">
    <property type="entry name" value="6-phosphogluconate dehydrogenase C-terminal domain-like"/>
    <property type="match status" value="1"/>
</dbReference>
<keyword evidence="2" id="KW-0560">Oxidoreductase</keyword>
<dbReference type="PIRSF" id="PIRSF500136">
    <property type="entry name" value="UDP_ManNAc_DH"/>
    <property type="match status" value="1"/>
</dbReference>
<evidence type="ECO:0000256" key="3">
    <source>
        <dbReference type="ARBA" id="ARBA00023027"/>
    </source>
</evidence>
<comment type="caution">
    <text evidence="6">The sequence shown here is derived from an EMBL/GenBank/DDBJ whole genome shotgun (WGS) entry which is preliminary data.</text>
</comment>
<evidence type="ECO:0000256" key="2">
    <source>
        <dbReference type="ARBA" id="ARBA00023002"/>
    </source>
</evidence>
<gene>
    <name evidence="6" type="ORF">CHR90_11995</name>
</gene>
<evidence type="ECO:0000256" key="1">
    <source>
        <dbReference type="ARBA" id="ARBA00006601"/>
    </source>
</evidence>
<dbReference type="OrthoDB" id="9803238at2"/>
<dbReference type="Gene3D" id="3.40.50.720">
    <property type="entry name" value="NAD(P)-binding Rossmann-like Domain"/>
    <property type="match status" value="2"/>
</dbReference>
<dbReference type="EMBL" id="NOXS01000032">
    <property type="protein sequence ID" value="OYQ18960.1"/>
    <property type="molecule type" value="Genomic_DNA"/>
</dbReference>
<name>A0A255XRU0_9PROT</name>
<dbReference type="Pfam" id="PF00984">
    <property type="entry name" value="UDPG_MGDP_dh"/>
    <property type="match status" value="1"/>
</dbReference>
<dbReference type="NCBIfam" id="TIGR03026">
    <property type="entry name" value="NDP-sugDHase"/>
    <property type="match status" value="1"/>
</dbReference>
<dbReference type="InterPro" id="IPR014027">
    <property type="entry name" value="UDP-Glc/GDP-Man_DH_C"/>
</dbReference>
<dbReference type="PANTHER" id="PTHR43491">
    <property type="entry name" value="UDP-N-ACETYL-D-MANNOSAMINE DEHYDROGENASE"/>
    <property type="match status" value="1"/>
</dbReference>
<dbReference type="SMART" id="SM00984">
    <property type="entry name" value="UDPG_MGDP_dh_C"/>
    <property type="match status" value="1"/>
</dbReference>
<dbReference type="InterPro" id="IPR036291">
    <property type="entry name" value="NAD(P)-bd_dom_sf"/>
</dbReference>
<feature type="domain" description="UDP-glucose/GDP-mannose dehydrogenase C-terminal" evidence="5">
    <location>
        <begin position="310"/>
        <end position="411"/>
    </location>
</feature>
<sequence>MSFQRIGVLGLGYVGLPLAVALAARHSVVGFDIDARRVAALAAGQDWTGEVPDAALAAVQDRLTVTGAEADLHGCDCLIATVPTPIDGEKRPDLSALEAASRTIGRVLASGAVVVFESTVYPGVTEGQCAAWIGEESGLVAGRDYALGYSPERVNPGDRTHGLGAITKVVAAQDTATAQRLAQLYGSVNGGNIHIAPSIRVAEAAKAIENAQRDINIAFINEVAMILRTADIPVYDVLDAARTKWNFLPFVPGLVGGHCIGVDPYYLATWAEDLGHAPVTILAGRQTNEAMAGFFADQIAAQLAPGASILVLGAAFKENIGDLRNSKALELTADLTARGFAVDCADPCADPTALEHLLGKPPVTLLPPPRAYDAVVLAVAHRAFIGWGPADWAAAVEPGGLIADIKGVWRGKALPPDRRYWTL</sequence>
<comment type="similarity">
    <text evidence="1 4">Belongs to the UDP-glucose/GDP-mannose dehydrogenase family.</text>
</comment>
<dbReference type="InterPro" id="IPR036220">
    <property type="entry name" value="UDP-Glc/GDP-Man_DH_C_sf"/>
</dbReference>
<dbReference type="SUPFAM" id="SSF52413">
    <property type="entry name" value="UDP-glucose/GDP-mannose dehydrogenase C-terminal domain"/>
    <property type="match status" value="1"/>
</dbReference>
<dbReference type="GO" id="GO:0051287">
    <property type="term" value="F:NAD binding"/>
    <property type="evidence" value="ECO:0007669"/>
    <property type="project" value="InterPro"/>
</dbReference>
<dbReference type="RefSeq" id="WP_094409224.1">
    <property type="nucleotide sequence ID" value="NZ_BMJZ01000001.1"/>
</dbReference>
<evidence type="ECO:0000313" key="6">
    <source>
        <dbReference type="EMBL" id="OYQ18960.1"/>
    </source>
</evidence>
<dbReference type="AlphaFoldDB" id="A0A255XRU0"/>
<evidence type="ECO:0000259" key="5">
    <source>
        <dbReference type="SMART" id="SM00984"/>
    </source>
</evidence>
<dbReference type="GO" id="GO:0016616">
    <property type="term" value="F:oxidoreductase activity, acting on the CH-OH group of donors, NAD or NADP as acceptor"/>
    <property type="evidence" value="ECO:0007669"/>
    <property type="project" value="InterPro"/>
</dbReference>
<dbReference type="Proteomes" id="UP000216361">
    <property type="component" value="Unassembled WGS sequence"/>
</dbReference>
<keyword evidence="3" id="KW-0520">NAD</keyword>